<dbReference type="InterPro" id="IPR011006">
    <property type="entry name" value="CheY-like_superfamily"/>
</dbReference>
<dbReference type="InterPro" id="IPR036388">
    <property type="entry name" value="WH-like_DNA-bd_sf"/>
</dbReference>
<dbReference type="Pfam" id="PF00486">
    <property type="entry name" value="Trans_reg_C"/>
    <property type="match status" value="1"/>
</dbReference>
<evidence type="ECO:0000256" key="4">
    <source>
        <dbReference type="ARBA" id="ARBA00023125"/>
    </source>
</evidence>
<evidence type="ECO:0000256" key="5">
    <source>
        <dbReference type="ARBA" id="ARBA00023163"/>
    </source>
</evidence>
<dbReference type="GO" id="GO:0000976">
    <property type="term" value="F:transcription cis-regulatory region binding"/>
    <property type="evidence" value="ECO:0007669"/>
    <property type="project" value="TreeGrafter"/>
</dbReference>
<dbReference type="GO" id="GO:0006355">
    <property type="term" value="P:regulation of DNA-templated transcription"/>
    <property type="evidence" value="ECO:0007669"/>
    <property type="project" value="InterPro"/>
</dbReference>
<feature type="DNA-binding region" description="OmpR/PhoB-type" evidence="9">
    <location>
        <begin position="122"/>
        <end position="222"/>
    </location>
</feature>
<keyword evidence="4 9" id="KW-0238">DNA-binding</keyword>
<dbReference type="RefSeq" id="WP_167593755.1">
    <property type="nucleotide sequence ID" value="NZ_JAOWLP010000010.1"/>
</dbReference>
<evidence type="ECO:0000259" key="11">
    <source>
        <dbReference type="PROSITE" id="PS51755"/>
    </source>
</evidence>
<proteinExistence type="predicted"/>
<dbReference type="Gene3D" id="6.10.250.690">
    <property type="match status" value="1"/>
</dbReference>
<reference evidence="12" key="2">
    <citation type="journal article" date="2023" name="Food Microbiol.">
        <title>Evaluation of the fermentation potential of lactic acid bacteria isolated from herbs, fruits and vegetables as starter cultures in nut-based milk alternatives.</title>
        <authorList>
            <person name="Huang W."/>
            <person name="Dong A."/>
            <person name="Pham H.T."/>
            <person name="Zhou C."/>
            <person name="Huo Z."/>
            <person name="Watjen A.P."/>
            <person name="Prakash S."/>
            <person name="Bang-Berthelsen C.H."/>
            <person name="Turner M.S."/>
        </authorList>
    </citation>
    <scope>NUCLEOTIDE SEQUENCE</scope>
    <source>
        <strain evidence="12">581</strain>
    </source>
</reference>
<dbReference type="PANTHER" id="PTHR48111">
    <property type="entry name" value="REGULATOR OF RPOS"/>
    <property type="match status" value="1"/>
</dbReference>
<evidence type="ECO:0000313" key="13">
    <source>
        <dbReference type="Proteomes" id="UP001152656"/>
    </source>
</evidence>
<keyword evidence="1 8" id="KW-0597">Phosphoprotein</keyword>
<dbReference type="InterPro" id="IPR001867">
    <property type="entry name" value="OmpR/PhoB-type_DNA-bd"/>
</dbReference>
<feature type="modified residue" description="4-aspartylphosphate" evidence="8">
    <location>
        <position position="52"/>
    </location>
</feature>
<evidence type="ECO:0000256" key="1">
    <source>
        <dbReference type="ARBA" id="ARBA00022553"/>
    </source>
</evidence>
<dbReference type="Proteomes" id="UP001152656">
    <property type="component" value="Unassembled WGS sequence"/>
</dbReference>
<organism evidence="12 13">
    <name type="scientific">Lactococcus lactis</name>
    <dbReference type="NCBI Taxonomy" id="1358"/>
    <lineage>
        <taxon>Bacteria</taxon>
        <taxon>Bacillati</taxon>
        <taxon>Bacillota</taxon>
        <taxon>Bacilli</taxon>
        <taxon>Lactobacillales</taxon>
        <taxon>Streptococcaceae</taxon>
        <taxon>Lactococcus</taxon>
    </lineage>
</organism>
<dbReference type="GO" id="GO:0000156">
    <property type="term" value="F:phosphorelay response regulator activity"/>
    <property type="evidence" value="ECO:0007669"/>
    <property type="project" value="TreeGrafter"/>
</dbReference>
<evidence type="ECO:0000313" key="12">
    <source>
        <dbReference type="EMBL" id="MDG4982152.1"/>
    </source>
</evidence>
<evidence type="ECO:0000259" key="10">
    <source>
        <dbReference type="PROSITE" id="PS50110"/>
    </source>
</evidence>
<dbReference type="Pfam" id="PF00072">
    <property type="entry name" value="Response_reg"/>
    <property type="match status" value="1"/>
</dbReference>
<dbReference type="SUPFAM" id="SSF52172">
    <property type="entry name" value="CheY-like"/>
    <property type="match status" value="1"/>
</dbReference>
<keyword evidence="2" id="KW-0902">Two-component regulatory system</keyword>
<feature type="domain" description="OmpR/PhoB-type" evidence="11">
    <location>
        <begin position="122"/>
        <end position="222"/>
    </location>
</feature>
<dbReference type="AlphaFoldDB" id="A0A9X4NEU5"/>
<dbReference type="PROSITE" id="PS50110">
    <property type="entry name" value="RESPONSE_REGULATORY"/>
    <property type="match status" value="1"/>
</dbReference>
<dbReference type="InterPro" id="IPR016032">
    <property type="entry name" value="Sig_transdc_resp-reg_C-effctor"/>
</dbReference>
<evidence type="ECO:0000256" key="8">
    <source>
        <dbReference type="PROSITE-ProRule" id="PRU00169"/>
    </source>
</evidence>
<evidence type="ECO:0000256" key="9">
    <source>
        <dbReference type="PROSITE-ProRule" id="PRU01091"/>
    </source>
</evidence>
<evidence type="ECO:0000256" key="3">
    <source>
        <dbReference type="ARBA" id="ARBA00023015"/>
    </source>
</evidence>
<dbReference type="SUPFAM" id="SSF46894">
    <property type="entry name" value="C-terminal effector domain of the bipartite response regulators"/>
    <property type="match status" value="1"/>
</dbReference>
<dbReference type="SMART" id="SM00448">
    <property type="entry name" value="REC"/>
    <property type="match status" value="1"/>
</dbReference>
<dbReference type="EMBL" id="JAOWLP010000010">
    <property type="protein sequence ID" value="MDG4982152.1"/>
    <property type="molecule type" value="Genomic_DNA"/>
</dbReference>
<keyword evidence="3" id="KW-0805">Transcription regulation</keyword>
<dbReference type="CDD" id="cd00383">
    <property type="entry name" value="trans_reg_C"/>
    <property type="match status" value="1"/>
</dbReference>
<dbReference type="PROSITE" id="PS51755">
    <property type="entry name" value="OMPR_PHOB"/>
    <property type="match status" value="1"/>
</dbReference>
<gene>
    <name evidence="12" type="ORF">OGZ39_10905</name>
</gene>
<dbReference type="Gene3D" id="3.40.50.2300">
    <property type="match status" value="1"/>
</dbReference>
<protein>
    <recommendedName>
        <fullName evidence="7">Transcriptional regulatory protein DltR</fullName>
    </recommendedName>
</protein>
<dbReference type="GO" id="GO:0005829">
    <property type="term" value="C:cytosol"/>
    <property type="evidence" value="ECO:0007669"/>
    <property type="project" value="TreeGrafter"/>
</dbReference>
<feature type="domain" description="Response regulatory" evidence="10">
    <location>
        <begin position="3"/>
        <end position="116"/>
    </location>
</feature>
<sequence>MKNILLVDDEQRMLDLLGLYLEGEIYHCEKENFGVQAIQRVAEGNFDLILLDVMMPDLDGWSVCKSIREFSEIPIIMLTAKGQNTDIAFGLKNGADDYITKPFDETILLARIEAILRRTVSSDKIGFKNLTLDKENFQACINQKLLDITPIEFQLLEIFLTHQNHVFSRAQLIEHIWGLTADVDNRTVDSHIRNLREKLRKEGFDVDSSLLTVYGVGYKWQK</sequence>
<evidence type="ECO:0000256" key="6">
    <source>
        <dbReference type="ARBA" id="ARBA00055621"/>
    </source>
</evidence>
<evidence type="ECO:0000256" key="2">
    <source>
        <dbReference type="ARBA" id="ARBA00023012"/>
    </source>
</evidence>
<dbReference type="SMART" id="SM00862">
    <property type="entry name" value="Trans_reg_C"/>
    <property type="match status" value="1"/>
</dbReference>
<dbReference type="PANTHER" id="PTHR48111:SF73">
    <property type="entry name" value="ALKALINE PHOSPHATASE SYNTHESIS TRANSCRIPTIONAL REGULATORY PROTEIN PHOP"/>
    <property type="match status" value="1"/>
</dbReference>
<evidence type="ECO:0000256" key="7">
    <source>
        <dbReference type="ARBA" id="ARBA00071115"/>
    </source>
</evidence>
<comment type="function">
    <text evidence="6">Member of the two-component regulatory system DltS/DltR. Regulates the expression of the dlt operon.</text>
</comment>
<name>A0A9X4NEU5_9LACT</name>
<accession>A0A9X4NEU5</accession>
<comment type="caution">
    <text evidence="12">The sequence shown here is derived from an EMBL/GenBank/DDBJ whole genome shotgun (WGS) entry which is preliminary data.</text>
</comment>
<dbReference type="GO" id="GO:0032993">
    <property type="term" value="C:protein-DNA complex"/>
    <property type="evidence" value="ECO:0007669"/>
    <property type="project" value="TreeGrafter"/>
</dbReference>
<dbReference type="InterPro" id="IPR039420">
    <property type="entry name" value="WalR-like"/>
</dbReference>
<dbReference type="InterPro" id="IPR001789">
    <property type="entry name" value="Sig_transdc_resp-reg_receiver"/>
</dbReference>
<dbReference type="FunFam" id="3.40.50.2300:FF:000001">
    <property type="entry name" value="DNA-binding response regulator PhoB"/>
    <property type="match status" value="1"/>
</dbReference>
<reference evidence="12" key="1">
    <citation type="submission" date="2022-10" db="EMBL/GenBank/DDBJ databases">
        <authorList>
            <person name="Turner M.S."/>
            <person name="Huang W."/>
        </authorList>
    </citation>
    <scope>NUCLEOTIDE SEQUENCE</scope>
    <source>
        <strain evidence="12">581</strain>
    </source>
</reference>
<keyword evidence="5" id="KW-0804">Transcription</keyword>
<dbReference type="Gene3D" id="1.10.10.10">
    <property type="entry name" value="Winged helix-like DNA-binding domain superfamily/Winged helix DNA-binding domain"/>
    <property type="match status" value="1"/>
</dbReference>